<gene>
    <name evidence="2" type="ORF">SAMN04488068_2800</name>
</gene>
<dbReference type="InterPro" id="IPR014991">
    <property type="entry name" value="DUF1840"/>
</dbReference>
<evidence type="ECO:0000313" key="2">
    <source>
        <dbReference type="EMBL" id="SHH16973.1"/>
    </source>
</evidence>
<dbReference type="Pfam" id="PF08895">
    <property type="entry name" value="DUF1840"/>
    <property type="match status" value="1"/>
</dbReference>
<protein>
    <recommendedName>
        <fullName evidence="4">DUF1840 domain-containing protein</fullName>
    </recommendedName>
</protein>
<dbReference type="AlphaFoldDB" id="A0A1M5QTP1"/>
<organism evidence="2 3">
    <name type="scientific">Hydrocarboniphaga daqingensis</name>
    <dbReference type="NCBI Taxonomy" id="490188"/>
    <lineage>
        <taxon>Bacteria</taxon>
        <taxon>Pseudomonadati</taxon>
        <taxon>Pseudomonadota</taxon>
        <taxon>Gammaproteobacteria</taxon>
        <taxon>Nevskiales</taxon>
        <taxon>Nevskiaceae</taxon>
        <taxon>Hydrocarboniphaga</taxon>
    </lineage>
</organism>
<dbReference type="RefSeq" id="WP_072898267.1">
    <property type="nucleotide sequence ID" value="NZ_FQWZ01000006.1"/>
</dbReference>
<sequence>MIRFSSAAAGDIHMLDEHGRQLIDAMGKPRGERGVITAGEIGAVLTRLRAAIAQDAPQHAHSDDTDDEAERERRQQDVDLGRRAFPLIDMLERAARKNKDVTWGV</sequence>
<dbReference type="EMBL" id="FQWZ01000006">
    <property type="protein sequence ID" value="SHH16973.1"/>
    <property type="molecule type" value="Genomic_DNA"/>
</dbReference>
<name>A0A1M5QTP1_9GAMM</name>
<reference evidence="2 3" key="1">
    <citation type="submission" date="2016-11" db="EMBL/GenBank/DDBJ databases">
        <authorList>
            <person name="Jaros S."/>
            <person name="Januszkiewicz K."/>
            <person name="Wedrychowicz H."/>
        </authorList>
    </citation>
    <scope>NUCLEOTIDE SEQUENCE [LARGE SCALE GENOMIC DNA]</scope>
    <source>
        <strain evidence="2 3">CGMCC 1.7049</strain>
    </source>
</reference>
<accession>A0A1M5QTP1</accession>
<proteinExistence type="predicted"/>
<feature type="region of interest" description="Disordered" evidence="1">
    <location>
        <begin position="54"/>
        <end position="80"/>
    </location>
</feature>
<evidence type="ECO:0000313" key="3">
    <source>
        <dbReference type="Proteomes" id="UP000199758"/>
    </source>
</evidence>
<evidence type="ECO:0008006" key="4">
    <source>
        <dbReference type="Google" id="ProtNLM"/>
    </source>
</evidence>
<dbReference type="STRING" id="490188.SAMN04488068_2800"/>
<feature type="compositionally biased region" description="Basic and acidic residues" evidence="1">
    <location>
        <begin position="70"/>
        <end position="80"/>
    </location>
</feature>
<evidence type="ECO:0000256" key="1">
    <source>
        <dbReference type="SAM" id="MobiDB-lite"/>
    </source>
</evidence>
<keyword evidence="3" id="KW-1185">Reference proteome</keyword>
<dbReference type="Proteomes" id="UP000199758">
    <property type="component" value="Unassembled WGS sequence"/>
</dbReference>